<protein>
    <submittedName>
        <fullName evidence="5">ABC transporter substrate-binding protein</fullName>
    </submittedName>
</protein>
<gene>
    <name evidence="5" type="ORF">FJM51_22045</name>
</gene>
<comment type="similarity">
    <text evidence="2">Belongs to the bacterial solute-binding protein SsuA/TauA family.</text>
</comment>
<accession>A0A501WA55</accession>
<evidence type="ECO:0000256" key="2">
    <source>
        <dbReference type="ARBA" id="ARBA00010742"/>
    </source>
</evidence>
<dbReference type="AlphaFoldDB" id="A0A501WA55"/>
<evidence type="ECO:0000256" key="1">
    <source>
        <dbReference type="ARBA" id="ARBA00004418"/>
    </source>
</evidence>
<proteinExistence type="inferred from homology"/>
<dbReference type="SUPFAM" id="SSF53850">
    <property type="entry name" value="Periplasmic binding protein-like II"/>
    <property type="match status" value="1"/>
</dbReference>
<dbReference type="RefSeq" id="WP_140456275.1">
    <property type="nucleotide sequence ID" value="NZ_VFRP01000048.1"/>
</dbReference>
<keyword evidence="6" id="KW-1185">Reference proteome</keyword>
<dbReference type="InterPro" id="IPR015168">
    <property type="entry name" value="SsuA/THI5"/>
</dbReference>
<dbReference type="EMBL" id="VFRP01000048">
    <property type="protein sequence ID" value="TPE46509.1"/>
    <property type="molecule type" value="Genomic_DNA"/>
</dbReference>
<comment type="subcellular location">
    <subcellularLocation>
        <location evidence="1">Periplasm</location>
    </subcellularLocation>
</comment>
<comment type="caution">
    <text evidence="5">The sequence shown here is derived from an EMBL/GenBank/DDBJ whole genome shotgun (WGS) entry which is preliminary data.</text>
</comment>
<dbReference type="PANTHER" id="PTHR30024">
    <property type="entry name" value="ALIPHATIC SULFONATES-BINDING PROTEIN-RELATED"/>
    <property type="match status" value="1"/>
</dbReference>
<evidence type="ECO:0000313" key="5">
    <source>
        <dbReference type="EMBL" id="TPE46509.1"/>
    </source>
</evidence>
<evidence type="ECO:0000313" key="6">
    <source>
        <dbReference type="Proteomes" id="UP000319255"/>
    </source>
</evidence>
<dbReference type="GO" id="GO:0042597">
    <property type="term" value="C:periplasmic space"/>
    <property type="evidence" value="ECO:0007669"/>
    <property type="project" value="UniProtKB-SubCell"/>
</dbReference>
<evidence type="ECO:0000259" key="4">
    <source>
        <dbReference type="Pfam" id="PF09084"/>
    </source>
</evidence>
<feature type="domain" description="SsuA/THI5-like" evidence="4">
    <location>
        <begin position="69"/>
        <end position="253"/>
    </location>
</feature>
<sequence length="342" mass="36750">MNNGLNRRNFNGLLLGASAAAVGGIALPGRARAAGDDVSIATTAGLTVVTMTQLMMDQGFLGEFDLVPSFIPVKDGSKVIASLYSGESDICVYSGFPQILPAIEKGADLKIVAMAGKGSMSVLYSGRDDIRTLADLKGKTIGAGSTGSNVNMYMTALLRTVGLDEKDVIFVNIGGNTEIFRAVTAGVVDAGVGEVMFMYEPDKWKVHAVAEVLKALPEYTGQASYTSGNIIGSRRDVLVRTLAAYRRLYRFMQQGDSEQAWIDARKTATSGKESPEIASLQWKYIRDNNVFGEGLPMDQARVDWMQDLNISLGIQKGVMPFDQIVDPSLAADAEALERKTRA</sequence>
<keyword evidence="3" id="KW-0732">Signal</keyword>
<dbReference type="InterPro" id="IPR006311">
    <property type="entry name" value="TAT_signal"/>
</dbReference>
<dbReference type="OrthoDB" id="7374754at2"/>
<dbReference type="PROSITE" id="PS51318">
    <property type="entry name" value="TAT"/>
    <property type="match status" value="1"/>
</dbReference>
<dbReference type="Proteomes" id="UP000319255">
    <property type="component" value="Unassembled WGS sequence"/>
</dbReference>
<organism evidence="5 6">
    <name type="scientific">Amaricoccus solimangrovi</name>
    <dbReference type="NCBI Taxonomy" id="2589815"/>
    <lineage>
        <taxon>Bacteria</taxon>
        <taxon>Pseudomonadati</taxon>
        <taxon>Pseudomonadota</taxon>
        <taxon>Alphaproteobacteria</taxon>
        <taxon>Rhodobacterales</taxon>
        <taxon>Paracoccaceae</taxon>
        <taxon>Amaricoccus</taxon>
    </lineage>
</organism>
<dbReference type="Pfam" id="PF09084">
    <property type="entry name" value="NMT1"/>
    <property type="match status" value="1"/>
</dbReference>
<dbReference type="Gene3D" id="3.40.190.10">
    <property type="entry name" value="Periplasmic binding protein-like II"/>
    <property type="match status" value="2"/>
</dbReference>
<evidence type="ECO:0000256" key="3">
    <source>
        <dbReference type="ARBA" id="ARBA00022729"/>
    </source>
</evidence>
<name>A0A501WA55_9RHOB</name>
<reference evidence="5 6" key="1">
    <citation type="submission" date="2019-06" db="EMBL/GenBank/DDBJ databases">
        <title>A novel bacterium of genus Amaricoccus, isolated from marine sediment.</title>
        <authorList>
            <person name="Huang H."/>
            <person name="Mo K."/>
            <person name="Hu Y."/>
        </authorList>
    </citation>
    <scope>NUCLEOTIDE SEQUENCE [LARGE SCALE GENOMIC DNA]</scope>
    <source>
        <strain evidence="5 6">HB172011</strain>
    </source>
</reference>
<dbReference type="PANTHER" id="PTHR30024:SF47">
    <property type="entry name" value="TAURINE-BINDING PERIPLASMIC PROTEIN"/>
    <property type="match status" value="1"/>
</dbReference>